<feature type="transmembrane region" description="Helical" evidence="1">
    <location>
        <begin position="264"/>
        <end position="281"/>
    </location>
</feature>
<feature type="transmembrane region" description="Helical" evidence="1">
    <location>
        <begin position="105"/>
        <end position="125"/>
    </location>
</feature>
<keyword evidence="4" id="KW-1185">Reference proteome</keyword>
<reference evidence="3" key="1">
    <citation type="submission" date="2023-07" db="EMBL/GenBank/DDBJ databases">
        <title>The genome sequence of Rhodocytophaga aerolata KACC 12507.</title>
        <authorList>
            <person name="Zhang X."/>
        </authorList>
    </citation>
    <scope>NUCLEOTIDE SEQUENCE</scope>
    <source>
        <strain evidence="3">KACC 12507</strain>
    </source>
</reference>
<feature type="transmembrane region" description="Helical" evidence="1">
    <location>
        <begin position="293"/>
        <end position="311"/>
    </location>
</feature>
<feature type="domain" description="DUF2157" evidence="2">
    <location>
        <begin position="9"/>
        <end position="154"/>
    </location>
</feature>
<dbReference type="EMBL" id="JAUKPO010000010">
    <property type="protein sequence ID" value="MDO1448127.1"/>
    <property type="molecule type" value="Genomic_DNA"/>
</dbReference>
<keyword evidence="1" id="KW-1133">Transmembrane helix</keyword>
<dbReference type="InterPro" id="IPR018677">
    <property type="entry name" value="DUF2157"/>
</dbReference>
<dbReference type="Pfam" id="PF09925">
    <property type="entry name" value="DUF2157"/>
    <property type="match status" value="1"/>
</dbReference>
<evidence type="ECO:0000259" key="2">
    <source>
        <dbReference type="Pfam" id="PF09925"/>
    </source>
</evidence>
<evidence type="ECO:0000313" key="4">
    <source>
        <dbReference type="Proteomes" id="UP001168528"/>
    </source>
</evidence>
<comment type="caution">
    <text evidence="3">The sequence shown here is derived from an EMBL/GenBank/DDBJ whole genome shotgun (WGS) entry which is preliminary data.</text>
</comment>
<feature type="transmembrane region" description="Helical" evidence="1">
    <location>
        <begin position="131"/>
        <end position="150"/>
    </location>
</feature>
<keyword evidence="1" id="KW-0812">Transmembrane</keyword>
<organism evidence="3 4">
    <name type="scientific">Rhodocytophaga aerolata</name>
    <dbReference type="NCBI Taxonomy" id="455078"/>
    <lineage>
        <taxon>Bacteria</taxon>
        <taxon>Pseudomonadati</taxon>
        <taxon>Bacteroidota</taxon>
        <taxon>Cytophagia</taxon>
        <taxon>Cytophagales</taxon>
        <taxon>Rhodocytophagaceae</taxon>
        <taxon>Rhodocytophaga</taxon>
    </lineage>
</organism>
<dbReference type="RefSeq" id="WP_302038929.1">
    <property type="nucleotide sequence ID" value="NZ_JAUKPO010000010.1"/>
</dbReference>
<dbReference type="Proteomes" id="UP001168528">
    <property type="component" value="Unassembled WGS sequence"/>
</dbReference>
<gene>
    <name evidence="3" type="ORF">Q0590_17770</name>
</gene>
<feature type="transmembrane region" description="Helical" evidence="1">
    <location>
        <begin position="241"/>
        <end position="257"/>
    </location>
</feature>
<evidence type="ECO:0000313" key="3">
    <source>
        <dbReference type="EMBL" id="MDO1448127.1"/>
    </source>
</evidence>
<feature type="transmembrane region" description="Helical" evidence="1">
    <location>
        <begin position="67"/>
        <end position="84"/>
    </location>
</feature>
<feature type="transmembrane region" description="Helical" evidence="1">
    <location>
        <begin position="41"/>
        <end position="61"/>
    </location>
</feature>
<evidence type="ECO:0000256" key="1">
    <source>
        <dbReference type="SAM" id="Phobius"/>
    </source>
</evidence>
<name>A0ABT8R7P6_9BACT</name>
<feature type="transmembrane region" description="Helical" evidence="1">
    <location>
        <begin position="217"/>
        <end position="235"/>
    </location>
</feature>
<proteinExistence type="predicted"/>
<feature type="transmembrane region" description="Helical" evidence="1">
    <location>
        <begin position="155"/>
        <end position="174"/>
    </location>
</feature>
<sequence>MNETILRTLADEQLISREQVQQIKEYEREHPFSLHWELKTILYLGVILLNTGLGLLIYLNIDTIGHQAVIALIAAVCLACFWYAEKHKAAFSLSRAESPSPYFDYIVLLGCFTFLILEGYLQYQYQVFGQKYGLATFIPMVLFFFVAYYFDHKGILAMAITALASWLGIAVTPLDIFDNNNFASARIIYTGIILGIVLCGASFLLAQQHIKKHFSSIYLNFGANILFISCLAGLMALDHTMLFSALLALATLSAIFYAKKENSFYFLVMAVLYAYWGISYLMFQIEALHSNAIFWYFIVSCAAILIFLAQYKKILKVQSNDSV</sequence>
<accession>A0ABT8R7P6</accession>
<protein>
    <submittedName>
        <fullName evidence="3">DUF2157 domain-containing protein</fullName>
    </submittedName>
</protein>
<feature type="transmembrane region" description="Helical" evidence="1">
    <location>
        <begin position="186"/>
        <end position="205"/>
    </location>
</feature>
<keyword evidence="1" id="KW-0472">Membrane</keyword>